<evidence type="ECO:0000313" key="2">
    <source>
        <dbReference type="EMBL" id="EFN78497.1"/>
    </source>
</evidence>
<protein>
    <recommendedName>
        <fullName evidence="4">DUF4806 domain-containing protein</fullName>
    </recommendedName>
</protein>
<organism evidence="3">
    <name type="scientific">Harpegnathos saltator</name>
    <name type="common">Jerdon's jumping ant</name>
    <dbReference type="NCBI Taxonomy" id="610380"/>
    <lineage>
        <taxon>Eukaryota</taxon>
        <taxon>Metazoa</taxon>
        <taxon>Ecdysozoa</taxon>
        <taxon>Arthropoda</taxon>
        <taxon>Hexapoda</taxon>
        <taxon>Insecta</taxon>
        <taxon>Pterygota</taxon>
        <taxon>Neoptera</taxon>
        <taxon>Endopterygota</taxon>
        <taxon>Hymenoptera</taxon>
        <taxon>Apocrita</taxon>
        <taxon>Aculeata</taxon>
        <taxon>Formicoidea</taxon>
        <taxon>Formicidae</taxon>
        <taxon>Ponerinae</taxon>
        <taxon>Ponerini</taxon>
        <taxon>Harpegnathos</taxon>
    </lineage>
</organism>
<reference evidence="2 3" key="1">
    <citation type="journal article" date="2010" name="Science">
        <title>Genomic comparison of the ants Camponotus floridanus and Harpegnathos saltator.</title>
        <authorList>
            <person name="Bonasio R."/>
            <person name="Zhang G."/>
            <person name="Ye C."/>
            <person name="Mutti N.S."/>
            <person name="Fang X."/>
            <person name="Qin N."/>
            <person name="Donahue G."/>
            <person name="Yang P."/>
            <person name="Li Q."/>
            <person name="Li C."/>
            <person name="Zhang P."/>
            <person name="Huang Z."/>
            <person name="Berger S.L."/>
            <person name="Reinberg D."/>
            <person name="Wang J."/>
            <person name="Liebig J."/>
        </authorList>
    </citation>
    <scope>NUCLEOTIDE SEQUENCE [LARGE SCALE GENOMIC DNA]</scope>
    <source>
        <strain evidence="2 3">R22 G/1</strain>
    </source>
</reference>
<name>E2C0N3_HARSA</name>
<evidence type="ECO:0008006" key="4">
    <source>
        <dbReference type="Google" id="ProtNLM"/>
    </source>
</evidence>
<dbReference type="InParanoid" id="E2C0N3"/>
<dbReference type="PANTHER" id="PTHR34153:SF2">
    <property type="entry name" value="SI:CH211-262H13.3-RELATED"/>
    <property type="match status" value="1"/>
</dbReference>
<dbReference type="OrthoDB" id="7553747at2759"/>
<keyword evidence="3" id="KW-1185">Reference proteome</keyword>
<evidence type="ECO:0000256" key="1">
    <source>
        <dbReference type="SAM" id="MobiDB-lite"/>
    </source>
</evidence>
<dbReference type="Proteomes" id="UP000008237">
    <property type="component" value="Unassembled WGS sequence"/>
</dbReference>
<sequence length="201" mass="23260">MIFRLYQNCGCKVETCANILHYKTDQRIRKAVEKEEVPSTNWTFHTVIRIFGEYSSLETADEKANRAIYTSDMDTEKEGKEYRKHRTKKRVFTSSESEEEPYTTVYLPPPSLPLKGGNNMDDAVKRSLYKLISNGLAEQYNWEGRRGKAALHNLELMKDSFSAMCQILIKERFNEGLWNGSGTPKQDLKTRKSAIQESMEK</sequence>
<evidence type="ECO:0000313" key="3">
    <source>
        <dbReference type="Proteomes" id="UP000008237"/>
    </source>
</evidence>
<dbReference type="AlphaFoldDB" id="E2C0N3"/>
<proteinExistence type="predicted"/>
<gene>
    <name evidence="2" type="ORF">EAI_09300</name>
</gene>
<feature type="region of interest" description="Disordered" evidence="1">
    <location>
        <begin position="179"/>
        <end position="201"/>
    </location>
</feature>
<feature type="region of interest" description="Disordered" evidence="1">
    <location>
        <begin position="79"/>
        <end position="114"/>
    </location>
</feature>
<feature type="compositionally biased region" description="Basic residues" evidence="1">
    <location>
        <begin position="82"/>
        <end position="91"/>
    </location>
</feature>
<dbReference type="PANTHER" id="PTHR34153">
    <property type="entry name" value="SI:CH211-262H13.3-RELATED-RELATED"/>
    <property type="match status" value="1"/>
</dbReference>
<dbReference type="EMBL" id="GL451822">
    <property type="protein sequence ID" value="EFN78497.1"/>
    <property type="molecule type" value="Genomic_DNA"/>
</dbReference>
<accession>E2C0N3</accession>